<protein>
    <submittedName>
        <fullName evidence="2">Uncharacterized protein</fullName>
    </submittedName>
</protein>
<sequence length="34" mass="3834">MAEIRRESNHAATDQIGHSRGVRYPMFNARCDGS</sequence>
<reference evidence="2 3" key="1">
    <citation type="submission" date="2019-05" db="EMBL/GenBank/DDBJ databases">
        <title>Another draft genome of Portunus trituberculatus and its Hox gene families provides insights of decapod evolution.</title>
        <authorList>
            <person name="Jeong J.-H."/>
            <person name="Song I."/>
            <person name="Kim S."/>
            <person name="Choi T."/>
            <person name="Kim D."/>
            <person name="Ryu S."/>
            <person name="Kim W."/>
        </authorList>
    </citation>
    <scope>NUCLEOTIDE SEQUENCE [LARGE SCALE GENOMIC DNA]</scope>
    <source>
        <tissue evidence="2">Muscle</tissue>
    </source>
</reference>
<feature type="region of interest" description="Disordered" evidence="1">
    <location>
        <begin position="1"/>
        <end position="21"/>
    </location>
</feature>
<name>A0A5B7IDL8_PORTR</name>
<evidence type="ECO:0000313" key="2">
    <source>
        <dbReference type="EMBL" id="MPC80363.1"/>
    </source>
</evidence>
<organism evidence="2 3">
    <name type="scientific">Portunus trituberculatus</name>
    <name type="common">Swimming crab</name>
    <name type="synonym">Neptunus trituberculatus</name>
    <dbReference type="NCBI Taxonomy" id="210409"/>
    <lineage>
        <taxon>Eukaryota</taxon>
        <taxon>Metazoa</taxon>
        <taxon>Ecdysozoa</taxon>
        <taxon>Arthropoda</taxon>
        <taxon>Crustacea</taxon>
        <taxon>Multicrustacea</taxon>
        <taxon>Malacostraca</taxon>
        <taxon>Eumalacostraca</taxon>
        <taxon>Eucarida</taxon>
        <taxon>Decapoda</taxon>
        <taxon>Pleocyemata</taxon>
        <taxon>Brachyura</taxon>
        <taxon>Eubrachyura</taxon>
        <taxon>Portunoidea</taxon>
        <taxon>Portunidae</taxon>
        <taxon>Portuninae</taxon>
        <taxon>Portunus</taxon>
    </lineage>
</organism>
<gene>
    <name evidence="2" type="ORF">E2C01_074941</name>
</gene>
<dbReference type="Proteomes" id="UP000324222">
    <property type="component" value="Unassembled WGS sequence"/>
</dbReference>
<evidence type="ECO:0000256" key="1">
    <source>
        <dbReference type="SAM" id="MobiDB-lite"/>
    </source>
</evidence>
<comment type="caution">
    <text evidence="2">The sequence shown here is derived from an EMBL/GenBank/DDBJ whole genome shotgun (WGS) entry which is preliminary data.</text>
</comment>
<evidence type="ECO:0000313" key="3">
    <source>
        <dbReference type="Proteomes" id="UP000324222"/>
    </source>
</evidence>
<keyword evidence="3" id="KW-1185">Reference proteome</keyword>
<accession>A0A5B7IDL8</accession>
<dbReference type="EMBL" id="VSRR010053814">
    <property type="protein sequence ID" value="MPC80363.1"/>
    <property type="molecule type" value="Genomic_DNA"/>
</dbReference>
<dbReference type="AlphaFoldDB" id="A0A5B7IDL8"/>
<proteinExistence type="predicted"/>